<evidence type="ECO:0000313" key="2">
    <source>
        <dbReference type="Proteomes" id="UP001638806"/>
    </source>
</evidence>
<gene>
    <name evidence="1" type="ORF">ACCO45_012901</name>
</gene>
<comment type="caution">
    <text evidence="1">The sequence shown here is derived from an EMBL/GenBank/DDBJ whole genome shotgun (WGS) entry which is preliminary data.</text>
</comment>
<dbReference type="Proteomes" id="UP001638806">
    <property type="component" value="Unassembled WGS sequence"/>
</dbReference>
<name>A0ACC4DCD2_PURLI</name>
<dbReference type="EMBL" id="JBGNUJ010000012">
    <property type="protein sequence ID" value="KAL3952958.1"/>
    <property type="molecule type" value="Genomic_DNA"/>
</dbReference>
<reference evidence="1" key="1">
    <citation type="submission" date="2024-12" db="EMBL/GenBank/DDBJ databases">
        <title>Comparative genomics and development of molecular markers within Purpureocillium lilacinum and among Purpureocillium species.</title>
        <authorList>
            <person name="Yeh Z.-Y."/>
            <person name="Ni N.-T."/>
            <person name="Lo P.-H."/>
            <person name="Mushyakhwo K."/>
            <person name="Lin C.-F."/>
            <person name="Nai Y.-S."/>
        </authorList>
    </citation>
    <scope>NUCLEOTIDE SEQUENCE</scope>
    <source>
        <strain evidence="1">NCHU-NPUST-175</strain>
    </source>
</reference>
<proteinExistence type="predicted"/>
<evidence type="ECO:0000313" key="1">
    <source>
        <dbReference type="EMBL" id="KAL3952958.1"/>
    </source>
</evidence>
<protein>
    <submittedName>
        <fullName evidence="1">Uncharacterized protein</fullName>
    </submittedName>
</protein>
<sequence length="285" mass="31577">MWSSSGSGKKPAPSPQEMVQVDRSEYDPFPQRIAEPILDPSADASASSASPFWRPPVRDNALKRSVTSPAARDPNLVVGAAYSHADMLKFDSLYVALVAHERDATCSIPLVQSLMPWLQKSISPQDAALFVLVQDPSPRSFPAPRNSGQSSPPFKSYINFLSNTNDDWKADEDEMLGYDDDDGDDFGLPSLSNMKRRSRRIASQTTTDPSALSPALEGSFGSKSRRLSNSADIAIERPTPTYPMPKKSEGKILRPQYKEILRGRQPCLEQMQKADKLQTQQIRYT</sequence>
<accession>A0ACC4DCD2</accession>
<organism evidence="1 2">
    <name type="scientific">Purpureocillium lilacinum</name>
    <name type="common">Paecilomyces lilacinus</name>
    <dbReference type="NCBI Taxonomy" id="33203"/>
    <lineage>
        <taxon>Eukaryota</taxon>
        <taxon>Fungi</taxon>
        <taxon>Dikarya</taxon>
        <taxon>Ascomycota</taxon>
        <taxon>Pezizomycotina</taxon>
        <taxon>Sordariomycetes</taxon>
        <taxon>Hypocreomycetidae</taxon>
        <taxon>Hypocreales</taxon>
        <taxon>Ophiocordycipitaceae</taxon>
        <taxon>Purpureocillium</taxon>
    </lineage>
</organism>
<keyword evidence="2" id="KW-1185">Reference proteome</keyword>